<dbReference type="GO" id="GO:0016020">
    <property type="term" value="C:membrane"/>
    <property type="evidence" value="ECO:0007669"/>
    <property type="project" value="GOC"/>
</dbReference>
<comment type="caution">
    <text evidence="9">The sequence shown here is derived from an EMBL/GenBank/DDBJ whole genome shotgun (WGS) entry which is preliminary data.</text>
</comment>
<keyword evidence="3 7" id="KW-1133">Transmembrane helix</keyword>
<dbReference type="PANTHER" id="PTHR21624">
    <property type="entry name" value="STEROL DESATURASE-RELATED PROTEIN"/>
    <property type="match status" value="1"/>
</dbReference>
<sequence length="266" mass="30310">MQPQHWILVLVAGIFVIELLTGRHRKVHRPRDIAIMLSVIASSQITRVGMAWLTATVIGLLIPAGKGLLAGAPVWAGFIGLLLVAEFCQYWIHRWAHDSKRHPLLHGMHRTHHSAPYVNVTLMYRTNLVWPLIHSYTWCAALGLYLGMPAATAAFYLTIMAWNALTHSDWRWDDAIIARVPGGGRLTRAMELIFVTPRIHHTHHGYGKDGKTYRNFCTMLSFYDRLFGTLHVPEGRPWRYGLPGGEHHWARQLLYPLVPLGEAKRR</sequence>
<keyword evidence="10" id="KW-1185">Reference proteome</keyword>
<feature type="transmembrane region" description="Helical" evidence="7">
    <location>
        <begin position="6"/>
        <end position="22"/>
    </location>
</feature>
<evidence type="ECO:0000256" key="7">
    <source>
        <dbReference type="SAM" id="Phobius"/>
    </source>
</evidence>
<feature type="domain" description="Fatty acid hydroxylase" evidence="8">
    <location>
        <begin position="79"/>
        <end position="229"/>
    </location>
</feature>
<dbReference type="GO" id="GO:0012505">
    <property type="term" value="C:endomembrane system"/>
    <property type="evidence" value="ECO:0007669"/>
    <property type="project" value="UniProtKB-SubCell"/>
</dbReference>
<proteinExistence type="predicted"/>
<dbReference type="EMBL" id="BMZD01000008">
    <property type="protein sequence ID" value="GHA05166.1"/>
    <property type="molecule type" value="Genomic_DNA"/>
</dbReference>
<evidence type="ECO:0000313" key="9">
    <source>
        <dbReference type="EMBL" id="GHA05166.1"/>
    </source>
</evidence>
<dbReference type="GO" id="GO:0050479">
    <property type="term" value="F:glyceryl-ether monooxygenase activity"/>
    <property type="evidence" value="ECO:0007669"/>
    <property type="project" value="TreeGrafter"/>
</dbReference>
<dbReference type="InterPro" id="IPR051689">
    <property type="entry name" value="Sterol_desaturase/TMEM195"/>
</dbReference>
<keyword evidence="5" id="KW-0443">Lipid metabolism</keyword>
<dbReference type="Proteomes" id="UP000634139">
    <property type="component" value="Unassembled WGS sequence"/>
</dbReference>
<dbReference type="GO" id="GO:0008610">
    <property type="term" value="P:lipid biosynthetic process"/>
    <property type="evidence" value="ECO:0007669"/>
    <property type="project" value="InterPro"/>
</dbReference>
<evidence type="ECO:0000256" key="4">
    <source>
        <dbReference type="ARBA" id="ARBA00023002"/>
    </source>
</evidence>
<evidence type="ECO:0000256" key="2">
    <source>
        <dbReference type="ARBA" id="ARBA00022692"/>
    </source>
</evidence>
<feature type="transmembrane region" description="Helical" evidence="7">
    <location>
        <begin position="34"/>
        <end position="62"/>
    </location>
</feature>
<comment type="subcellular location">
    <subcellularLocation>
        <location evidence="1">Endomembrane system</location>
        <topology evidence="1">Multi-pass membrane protein</topology>
    </subcellularLocation>
</comment>
<organism evidence="9 10">
    <name type="scientific">Novosphingobium arvoryzae</name>
    <dbReference type="NCBI Taxonomy" id="1256514"/>
    <lineage>
        <taxon>Bacteria</taxon>
        <taxon>Pseudomonadati</taxon>
        <taxon>Pseudomonadota</taxon>
        <taxon>Alphaproteobacteria</taxon>
        <taxon>Sphingomonadales</taxon>
        <taxon>Sphingomonadaceae</taxon>
        <taxon>Novosphingobium</taxon>
    </lineage>
</organism>
<dbReference type="GO" id="GO:0005506">
    <property type="term" value="F:iron ion binding"/>
    <property type="evidence" value="ECO:0007669"/>
    <property type="project" value="InterPro"/>
</dbReference>
<feature type="transmembrane region" description="Helical" evidence="7">
    <location>
        <begin position="74"/>
        <end position="93"/>
    </location>
</feature>
<evidence type="ECO:0000313" key="10">
    <source>
        <dbReference type="Proteomes" id="UP000634139"/>
    </source>
</evidence>
<dbReference type="InterPro" id="IPR006694">
    <property type="entry name" value="Fatty_acid_hydroxylase"/>
</dbReference>
<reference evidence="9" key="2">
    <citation type="submission" date="2020-09" db="EMBL/GenBank/DDBJ databases">
        <authorList>
            <person name="Sun Q."/>
            <person name="Kim S."/>
        </authorList>
    </citation>
    <scope>NUCLEOTIDE SEQUENCE</scope>
    <source>
        <strain evidence="9">KCTC 32422</strain>
    </source>
</reference>
<evidence type="ECO:0000259" key="8">
    <source>
        <dbReference type="Pfam" id="PF04116"/>
    </source>
</evidence>
<evidence type="ECO:0000256" key="1">
    <source>
        <dbReference type="ARBA" id="ARBA00004127"/>
    </source>
</evidence>
<dbReference type="GO" id="GO:0006643">
    <property type="term" value="P:membrane lipid metabolic process"/>
    <property type="evidence" value="ECO:0007669"/>
    <property type="project" value="TreeGrafter"/>
</dbReference>
<reference evidence="9" key="1">
    <citation type="journal article" date="2014" name="Int. J. Syst. Evol. Microbiol.">
        <title>Complete genome sequence of Corynebacterium casei LMG S-19264T (=DSM 44701T), isolated from a smear-ripened cheese.</title>
        <authorList>
            <consortium name="US DOE Joint Genome Institute (JGI-PGF)"/>
            <person name="Walter F."/>
            <person name="Albersmeier A."/>
            <person name="Kalinowski J."/>
            <person name="Ruckert C."/>
        </authorList>
    </citation>
    <scope>NUCLEOTIDE SEQUENCE</scope>
    <source>
        <strain evidence="9">KCTC 32422</strain>
    </source>
</reference>
<evidence type="ECO:0000256" key="3">
    <source>
        <dbReference type="ARBA" id="ARBA00022989"/>
    </source>
</evidence>
<accession>A0A918VL82</accession>
<dbReference type="Pfam" id="PF04116">
    <property type="entry name" value="FA_hydroxylase"/>
    <property type="match status" value="1"/>
</dbReference>
<keyword evidence="6 7" id="KW-0472">Membrane</keyword>
<protein>
    <recommendedName>
        <fullName evidence="8">Fatty acid hydroxylase domain-containing protein</fullName>
    </recommendedName>
</protein>
<dbReference type="AlphaFoldDB" id="A0A918VL82"/>
<name>A0A918VL82_9SPHN</name>
<keyword evidence="4" id="KW-0560">Oxidoreductase</keyword>
<gene>
    <name evidence="9" type="ORF">GCM10011617_27770</name>
</gene>
<dbReference type="PANTHER" id="PTHR21624:SF1">
    <property type="entry name" value="ALKYLGLYCEROL MONOOXYGENASE"/>
    <property type="match status" value="1"/>
</dbReference>
<evidence type="ECO:0000256" key="5">
    <source>
        <dbReference type="ARBA" id="ARBA00023098"/>
    </source>
</evidence>
<evidence type="ECO:0000256" key="6">
    <source>
        <dbReference type="ARBA" id="ARBA00023136"/>
    </source>
</evidence>
<keyword evidence="2 7" id="KW-0812">Transmembrane</keyword>